<dbReference type="PIRSF" id="PIRSF000102">
    <property type="entry name" value="Lac_mal_DH"/>
    <property type="match status" value="1"/>
</dbReference>
<dbReference type="SUPFAM" id="SSF56327">
    <property type="entry name" value="LDH C-terminal domain-like"/>
    <property type="match status" value="1"/>
</dbReference>
<reference evidence="8 9" key="1">
    <citation type="journal article" date="2015" name="Genome Announc.">
        <title>Expanding the biotechnology potential of lactobacilli through comparative genomics of 213 strains and associated genera.</title>
        <authorList>
            <person name="Sun Z."/>
            <person name="Harris H.M."/>
            <person name="McCann A."/>
            <person name="Guo C."/>
            <person name="Argimon S."/>
            <person name="Zhang W."/>
            <person name="Yang X."/>
            <person name="Jeffery I.B."/>
            <person name="Cooney J.C."/>
            <person name="Kagawa T.F."/>
            <person name="Liu W."/>
            <person name="Song Y."/>
            <person name="Salvetti E."/>
            <person name="Wrobel A."/>
            <person name="Rasinkangas P."/>
            <person name="Parkhill J."/>
            <person name="Rea M.C."/>
            <person name="O'Sullivan O."/>
            <person name="Ritari J."/>
            <person name="Douillard F.P."/>
            <person name="Paul Ross R."/>
            <person name="Yang R."/>
            <person name="Briner A.E."/>
            <person name="Felis G.E."/>
            <person name="de Vos W.M."/>
            <person name="Barrangou R."/>
            <person name="Klaenhammer T.R."/>
            <person name="Caufield P.W."/>
            <person name="Cui Y."/>
            <person name="Zhang H."/>
            <person name="O'Toole P.W."/>
        </authorList>
    </citation>
    <scope>NUCLEOTIDE SEQUENCE [LARGE SCALE GENOMIC DNA]</scope>
    <source>
        <strain evidence="8 9">DSM 18527</strain>
    </source>
</reference>
<dbReference type="EMBL" id="AZGA01000005">
    <property type="protein sequence ID" value="KRM36240.1"/>
    <property type="molecule type" value="Genomic_DNA"/>
</dbReference>
<dbReference type="PANTHER" id="PTHR43128:SF31">
    <property type="entry name" value="L-LACTATE DEHYDROGENASE"/>
    <property type="match status" value="1"/>
</dbReference>
<evidence type="ECO:0000259" key="7">
    <source>
        <dbReference type="Pfam" id="PF02866"/>
    </source>
</evidence>
<dbReference type="SUPFAM" id="SSF51735">
    <property type="entry name" value="NAD(P)-binding Rossmann-fold domains"/>
    <property type="match status" value="1"/>
</dbReference>
<evidence type="ECO:0000256" key="4">
    <source>
        <dbReference type="PIRSR" id="PIRSR000102-3"/>
    </source>
</evidence>
<feature type="domain" description="Lactate/malate dehydrogenase N-terminal" evidence="6">
    <location>
        <begin position="2"/>
        <end position="143"/>
    </location>
</feature>
<feature type="binding site" evidence="4">
    <location>
        <position position="33"/>
    </location>
    <ligand>
        <name>NAD(+)</name>
        <dbReference type="ChEBI" id="CHEBI:57540"/>
    </ligand>
</feature>
<dbReference type="InterPro" id="IPR022383">
    <property type="entry name" value="Lactate/malate_DH_C"/>
</dbReference>
<dbReference type="Proteomes" id="UP000051236">
    <property type="component" value="Unassembled WGS sequence"/>
</dbReference>
<comment type="caution">
    <text evidence="8">The sequence shown here is derived from an EMBL/GenBank/DDBJ whole genome shotgun (WGS) entry which is preliminary data.</text>
</comment>
<evidence type="ECO:0000313" key="8">
    <source>
        <dbReference type="EMBL" id="KRM36240.1"/>
    </source>
</evidence>
<evidence type="ECO:0008006" key="10">
    <source>
        <dbReference type="Google" id="ProtNLM"/>
    </source>
</evidence>
<evidence type="ECO:0000256" key="5">
    <source>
        <dbReference type="RuleBase" id="RU003369"/>
    </source>
</evidence>
<dbReference type="PATRIC" id="fig|1423734.3.peg.3043"/>
<dbReference type="PROSITE" id="PS00064">
    <property type="entry name" value="L_LDH"/>
    <property type="match status" value="1"/>
</dbReference>
<evidence type="ECO:0000313" key="9">
    <source>
        <dbReference type="Proteomes" id="UP000051236"/>
    </source>
</evidence>
<evidence type="ECO:0000259" key="6">
    <source>
        <dbReference type="Pfam" id="PF00056"/>
    </source>
</evidence>
<sequence length="306" mass="32719">MTKVAIIGIGHVGSTVAYTLVARQLCDELVLLDQDKDLAEAEKQDLLTGQVGRTGAVAITASKPEELGSCDLIIFAAGDITILQNNTDRFAELTYTRTTVEQWAPIIKAANFKGVILNITNPCDVITQYMQQLTGFSKNRVLGTGTTLDTARMQLVVGNHFGVSPNAITGYVLGEHGNSQFVAWSGVRVGSEDITKLSDANTLAGFEDAAKADAWHTIKAKGYTSYGVADQAAIVAEAILKNSKLILPVTHYNEAVACYLGHPAIIGKDGIIASTELTLTAVEQQRWVQSANKIKDMFGTLFVAAS</sequence>
<dbReference type="GO" id="GO:0006089">
    <property type="term" value="P:lactate metabolic process"/>
    <property type="evidence" value="ECO:0007669"/>
    <property type="project" value="TreeGrafter"/>
</dbReference>
<keyword evidence="4" id="KW-0520">NAD</keyword>
<feature type="domain" description="Lactate/malate dehydrogenase C-terminal" evidence="7">
    <location>
        <begin position="146"/>
        <end position="296"/>
    </location>
</feature>
<dbReference type="PRINTS" id="PR00086">
    <property type="entry name" value="LLDHDRGNASE"/>
</dbReference>
<accession>X0PQI0</accession>
<name>X0PQI0_9LACO</name>
<keyword evidence="9" id="KW-1185">Reference proteome</keyword>
<dbReference type="InterPro" id="IPR001236">
    <property type="entry name" value="Lactate/malate_DH_N"/>
</dbReference>
<dbReference type="InterPro" id="IPR018177">
    <property type="entry name" value="L-lactate_DH_AS"/>
</dbReference>
<dbReference type="Pfam" id="PF02866">
    <property type="entry name" value="Ldh_1_C"/>
    <property type="match status" value="1"/>
</dbReference>
<dbReference type="InterPro" id="IPR036291">
    <property type="entry name" value="NAD(P)-bd_dom_sf"/>
</dbReference>
<dbReference type="OrthoDB" id="9802969at2"/>
<feature type="binding site" evidence="4">
    <location>
        <begin position="119"/>
        <end position="121"/>
    </location>
    <ligand>
        <name>NAD(+)</name>
        <dbReference type="ChEBI" id="CHEBI:57540"/>
    </ligand>
</feature>
<proteinExistence type="inferred from homology"/>
<dbReference type="STRING" id="1423734.FC83_GL002991"/>
<dbReference type="Gene3D" id="3.90.110.10">
    <property type="entry name" value="Lactate dehydrogenase/glycoside hydrolase, family 4, C-terminal"/>
    <property type="match status" value="1"/>
</dbReference>
<evidence type="ECO:0000256" key="2">
    <source>
        <dbReference type="ARBA" id="ARBA00023002"/>
    </source>
</evidence>
<gene>
    <name evidence="8" type="ORF">FC83_GL002991</name>
</gene>
<dbReference type="InterPro" id="IPR001557">
    <property type="entry name" value="L-lactate/malate_DH"/>
</dbReference>
<dbReference type="Gene3D" id="3.40.50.720">
    <property type="entry name" value="NAD(P)-binding Rossmann-like Domain"/>
    <property type="match status" value="1"/>
</dbReference>
<dbReference type="GO" id="GO:0004459">
    <property type="term" value="F:L-lactate dehydrogenase (NAD+) activity"/>
    <property type="evidence" value="ECO:0007669"/>
    <property type="project" value="InterPro"/>
</dbReference>
<dbReference type="eggNOG" id="COG0039">
    <property type="taxonomic scope" value="Bacteria"/>
</dbReference>
<keyword evidence="2 5" id="KW-0560">Oxidoreductase</keyword>
<dbReference type="AlphaFoldDB" id="X0PQI0"/>
<evidence type="ECO:0000256" key="3">
    <source>
        <dbReference type="PIRSR" id="PIRSR000102-1"/>
    </source>
</evidence>
<organism evidence="8 9">
    <name type="scientific">Agrilactobacillus composti DSM 18527 = JCM 14202</name>
    <dbReference type="NCBI Taxonomy" id="1423734"/>
    <lineage>
        <taxon>Bacteria</taxon>
        <taxon>Bacillati</taxon>
        <taxon>Bacillota</taxon>
        <taxon>Bacilli</taxon>
        <taxon>Lactobacillales</taxon>
        <taxon>Lactobacillaceae</taxon>
        <taxon>Agrilactobacillus</taxon>
    </lineage>
</organism>
<evidence type="ECO:0000256" key="1">
    <source>
        <dbReference type="ARBA" id="ARBA00006054"/>
    </source>
</evidence>
<dbReference type="RefSeq" id="WP_035452859.1">
    <property type="nucleotide sequence ID" value="NZ_AZGA01000005.1"/>
</dbReference>
<comment type="similarity">
    <text evidence="1">Belongs to the LDH/MDH superfamily. LDH family.</text>
</comment>
<protein>
    <recommendedName>
        <fullName evidence="10">L-2-hydroxyisocaproate dehydrogenase</fullName>
    </recommendedName>
</protein>
<dbReference type="Pfam" id="PF00056">
    <property type="entry name" value="Ldh_1_N"/>
    <property type="match status" value="1"/>
</dbReference>
<dbReference type="InterPro" id="IPR015955">
    <property type="entry name" value="Lactate_DH/Glyco_Ohase_4_C"/>
</dbReference>
<feature type="binding site" evidence="4">
    <location>
        <begin position="8"/>
        <end position="13"/>
    </location>
    <ligand>
        <name>NAD(+)</name>
        <dbReference type="ChEBI" id="CHEBI:57540"/>
    </ligand>
</feature>
<dbReference type="PANTHER" id="PTHR43128">
    <property type="entry name" value="L-2-HYDROXYCARBOXYLATE DEHYDROGENASE (NAD(P)(+))"/>
    <property type="match status" value="1"/>
</dbReference>
<feature type="active site" description="Proton acceptor" evidence="3">
    <location>
        <position position="176"/>
    </location>
</feature>